<dbReference type="Pfam" id="PF11941">
    <property type="entry name" value="DUF3459"/>
    <property type="match status" value="1"/>
</dbReference>
<reference evidence="17 18" key="1">
    <citation type="journal article" date="2017" name="Int. J. Syst. Evol. Microbiol.">
        <title>Ramlibacter alkalitolerans sp. nov., alkali-tolerant bacterium isolated from soil of ginseng.</title>
        <authorList>
            <person name="Lee D.H."/>
            <person name="Cha C.J."/>
        </authorList>
    </citation>
    <scope>NUCLEOTIDE SEQUENCE [LARGE SCALE GENOMIC DNA]</scope>
    <source>
        <strain evidence="17 18">KACC 19305</strain>
    </source>
</reference>
<keyword evidence="18" id="KW-1185">Reference proteome</keyword>
<evidence type="ECO:0000256" key="4">
    <source>
        <dbReference type="ARBA" id="ARBA00012268"/>
    </source>
</evidence>
<dbReference type="EMBL" id="JAEQND010000008">
    <property type="protein sequence ID" value="MBL0426617.1"/>
    <property type="molecule type" value="Genomic_DNA"/>
</dbReference>
<dbReference type="EC" id="3.2.1.141" evidence="4 13"/>
<feature type="compositionally biased region" description="Basic and acidic residues" evidence="15">
    <location>
        <begin position="633"/>
        <end position="645"/>
    </location>
</feature>
<evidence type="ECO:0000313" key="18">
    <source>
        <dbReference type="Proteomes" id="UP000622707"/>
    </source>
</evidence>
<dbReference type="InterPro" id="IPR014756">
    <property type="entry name" value="Ig_E-set"/>
</dbReference>
<dbReference type="Pfam" id="PF02922">
    <property type="entry name" value="CBM_48"/>
    <property type="match status" value="1"/>
</dbReference>
<dbReference type="Pfam" id="PF00128">
    <property type="entry name" value="Alpha-amylase"/>
    <property type="match status" value="1"/>
</dbReference>
<evidence type="ECO:0000256" key="13">
    <source>
        <dbReference type="NCBIfam" id="TIGR02402"/>
    </source>
</evidence>
<evidence type="ECO:0000256" key="9">
    <source>
        <dbReference type="ARBA" id="ARBA00023295"/>
    </source>
</evidence>
<evidence type="ECO:0000256" key="14">
    <source>
        <dbReference type="PIRNR" id="PIRNR006337"/>
    </source>
</evidence>
<keyword evidence="6" id="KW-0963">Cytoplasm</keyword>
<sequence>MTTTERRLPVGAEYRPASGTHFRVWAPAARELEVVFEGRDAPAASALRHEGNGYFSGLVEQAKPGLRYRFRLDGGEAFPDPASRWQPEGPHGPSEVVAPDSYPWQDAGWRGVGVKGQVLYEMHIGTFTPEGTYAAAEQHLPYLKDLGITILEVMPVNEFNGPFGWGYDGVNLFAPTRLYGTPDELRHFIDRAHALGLGVILDVVYNHFGPSGNYVTRFSPHYISKRYQNEWGEAINFDGEHSGPVREFFACNAEYWIREFHFDGLRLDATQCLFDASETHIVVEIARRARAAAGGRSIYLSAENEPQHAEFARPAQRGGYGLDAMWNDDFHHSATVAATGACEAYFTETRGTPQELISSLKWGFLYQGQWYAWQKKRRGHPSLDLPATAFIQFLQNHDQVANSARGQRIHQLTSPGRLRALTALMLLTPCTPLLFQGQEFAASAPFLYFARHEEELDGLIRKGRREFLTQFPNIASEEGGKLLSSPADEETFRRCKLDHVERERNAPVLDMHRDLLRLRREDPVFARADATRMHGAVLGPEAFLLRFLDDAGDDRLVLVNLGPTLPLYPMPEPLLAPPDGMRWKLLWHSEDPRWGGNGMIEPDGEHSWRLPAHALAVLAPVSAARPAEVNSIRLEETDGRSHPEQDALGGQQ</sequence>
<comment type="catalytic activity">
    <reaction evidence="12 14">
        <text>hydrolysis of (1-&gt;4)-alpha-D-glucosidic linkage in 4-alpha-D-[(1-&gt;4)-alpha-D-glucanosyl]n trehalose to yield trehalose and (1-&gt;4)-alpha-D-glucan.</text>
        <dbReference type="EC" id="3.2.1.141"/>
    </reaction>
</comment>
<dbReference type="InterPro" id="IPR022567">
    <property type="entry name" value="DUF3459"/>
</dbReference>
<evidence type="ECO:0000256" key="11">
    <source>
        <dbReference type="ARBA" id="ARBA00033284"/>
    </source>
</evidence>
<dbReference type="InterPro" id="IPR017853">
    <property type="entry name" value="GH"/>
</dbReference>
<evidence type="ECO:0000256" key="5">
    <source>
        <dbReference type="ARBA" id="ARBA00015938"/>
    </source>
</evidence>
<dbReference type="CDD" id="cd02853">
    <property type="entry name" value="E_set_MTHase_like_N"/>
    <property type="match status" value="1"/>
</dbReference>
<accession>A0ABS1JQU1</accession>
<dbReference type="InterPro" id="IPR013783">
    <property type="entry name" value="Ig-like_fold"/>
</dbReference>
<dbReference type="Gene3D" id="3.20.20.80">
    <property type="entry name" value="Glycosidases"/>
    <property type="match status" value="1"/>
</dbReference>
<dbReference type="Gene3D" id="1.10.10.760">
    <property type="entry name" value="E-set domains of sugar-utilizing enzymes"/>
    <property type="match status" value="1"/>
</dbReference>
<keyword evidence="8" id="KW-0119">Carbohydrate metabolism</keyword>
<name>A0ABS1JQU1_9BURK</name>
<dbReference type="SUPFAM" id="SSF81296">
    <property type="entry name" value="E set domains"/>
    <property type="match status" value="1"/>
</dbReference>
<evidence type="ECO:0000256" key="2">
    <source>
        <dbReference type="ARBA" id="ARBA00005199"/>
    </source>
</evidence>
<dbReference type="InterPro" id="IPR004193">
    <property type="entry name" value="Glyco_hydro_13_N"/>
</dbReference>
<protein>
    <recommendedName>
        <fullName evidence="5 13">Malto-oligosyltrehalose trehalohydrolase</fullName>
        <shortName evidence="14">MTHase</shortName>
        <ecNumber evidence="4 13">3.2.1.141</ecNumber>
    </recommendedName>
    <alternativeName>
        <fullName evidence="11 14">4-alpha-D-((1-&gt;4)-alpha-D-glucano)trehalose trehalohydrolase</fullName>
    </alternativeName>
    <alternativeName>
        <fullName evidence="10 14">Maltooligosyl trehalose trehalohydrolase</fullName>
    </alternativeName>
</protein>
<dbReference type="SUPFAM" id="SSF51445">
    <property type="entry name" value="(Trans)glycosidases"/>
    <property type="match status" value="1"/>
</dbReference>
<dbReference type="PANTHER" id="PTHR43651">
    <property type="entry name" value="1,4-ALPHA-GLUCAN-BRANCHING ENZYME"/>
    <property type="match status" value="1"/>
</dbReference>
<evidence type="ECO:0000256" key="15">
    <source>
        <dbReference type="SAM" id="MobiDB-lite"/>
    </source>
</evidence>
<evidence type="ECO:0000256" key="3">
    <source>
        <dbReference type="ARBA" id="ARBA00008061"/>
    </source>
</evidence>
<dbReference type="RefSeq" id="WP_201690825.1">
    <property type="nucleotide sequence ID" value="NZ_JAEQND010000008.1"/>
</dbReference>
<evidence type="ECO:0000256" key="7">
    <source>
        <dbReference type="ARBA" id="ARBA00022801"/>
    </source>
</evidence>
<dbReference type="NCBIfam" id="TIGR02402">
    <property type="entry name" value="trehalose_TreZ"/>
    <property type="match status" value="1"/>
</dbReference>
<evidence type="ECO:0000256" key="6">
    <source>
        <dbReference type="ARBA" id="ARBA00022490"/>
    </source>
</evidence>
<organism evidence="17 18">
    <name type="scientific">Ramlibacter alkalitolerans</name>
    <dbReference type="NCBI Taxonomy" id="2039631"/>
    <lineage>
        <taxon>Bacteria</taxon>
        <taxon>Pseudomonadati</taxon>
        <taxon>Pseudomonadota</taxon>
        <taxon>Betaproteobacteria</taxon>
        <taxon>Burkholderiales</taxon>
        <taxon>Comamonadaceae</taxon>
        <taxon>Ramlibacter</taxon>
    </lineage>
</organism>
<gene>
    <name evidence="17" type="primary">treZ</name>
    <name evidence="17" type="ORF">JI746_15995</name>
</gene>
<feature type="region of interest" description="Disordered" evidence="15">
    <location>
        <begin position="633"/>
        <end position="652"/>
    </location>
</feature>
<evidence type="ECO:0000313" key="17">
    <source>
        <dbReference type="EMBL" id="MBL0426617.1"/>
    </source>
</evidence>
<evidence type="ECO:0000256" key="10">
    <source>
        <dbReference type="ARBA" id="ARBA00032057"/>
    </source>
</evidence>
<comment type="similarity">
    <text evidence="3 14">Belongs to the glycosyl hydrolase 13 family.</text>
</comment>
<comment type="subcellular location">
    <subcellularLocation>
        <location evidence="1">Cytoplasm</location>
    </subcellularLocation>
</comment>
<evidence type="ECO:0000256" key="8">
    <source>
        <dbReference type="ARBA" id="ARBA00023277"/>
    </source>
</evidence>
<dbReference type="InterPro" id="IPR012768">
    <property type="entry name" value="Trehalose_TreZ"/>
</dbReference>
<dbReference type="InterPro" id="IPR044901">
    <property type="entry name" value="Trehalose_TreZ_E-set_sf"/>
</dbReference>
<dbReference type="PIRSF" id="PIRSF006337">
    <property type="entry name" value="Trehalose_TreZ"/>
    <property type="match status" value="1"/>
</dbReference>
<dbReference type="CDD" id="cd11325">
    <property type="entry name" value="AmyAc_GTHase"/>
    <property type="match status" value="1"/>
</dbReference>
<comment type="caution">
    <text evidence="17">The sequence shown here is derived from an EMBL/GenBank/DDBJ whole genome shotgun (WGS) entry which is preliminary data.</text>
</comment>
<proteinExistence type="inferred from homology"/>
<dbReference type="Proteomes" id="UP000622707">
    <property type="component" value="Unassembled WGS sequence"/>
</dbReference>
<comment type="pathway">
    <text evidence="2 14">Glycan biosynthesis; trehalose biosynthesis.</text>
</comment>
<evidence type="ECO:0000259" key="16">
    <source>
        <dbReference type="SMART" id="SM00642"/>
    </source>
</evidence>
<dbReference type="InterPro" id="IPR006047">
    <property type="entry name" value="GH13_cat_dom"/>
</dbReference>
<keyword evidence="7 14" id="KW-0378">Hydrolase</keyword>
<feature type="domain" description="Glycosyl hydrolase family 13 catalytic" evidence="16">
    <location>
        <begin position="96"/>
        <end position="468"/>
    </location>
</feature>
<dbReference type="Gene3D" id="2.60.40.10">
    <property type="entry name" value="Immunoglobulins"/>
    <property type="match status" value="1"/>
</dbReference>
<dbReference type="PANTHER" id="PTHR43651:SF11">
    <property type="entry name" value="MALTO-OLIGOSYLTREHALOSE TREHALOHYDROLASE"/>
    <property type="match status" value="1"/>
</dbReference>
<evidence type="ECO:0000256" key="1">
    <source>
        <dbReference type="ARBA" id="ARBA00004496"/>
    </source>
</evidence>
<keyword evidence="9 14" id="KW-0326">Glycosidase</keyword>
<dbReference type="SMART" id="SM00642">
    <property type="entry name" value="Aamy"/>
    <property type="match status" value="1"/>
</dbReference>
<evidence type="ECO:0000256" key="12">
    <source>
        <dbReference type="ARBA" id="ARBA00034013"/>
    </source>
</evidence>